<dbReference type="AlphaFoldDB" id="A0A7I8BIT2"/>
<dbReference type="EMBL" id="AP023174">
    <property type="protein sequence ID" value="BCF88279.1"/>
    <property type="molecule type" value="Genomic_DNA"/>
</dbReference>
<evidence type="ECO:0000313" key="2">
    <source>
        <dbReference type="EMBL" id="BCF88279.1"/>
    </source>
</evidence>
<gene>
    <name evidence="2" type="ORF">PPGU16_13460</name>
</gene>
<organism evidence="2 3">
    <name type="scientific">Paraburkholderia largidicola</name>
    <dbReference type="NCBI Taxonomy" id="3014751"/>
    <lineage>
        <taxon>Bacteria</taxon>
        <taxon>Pseudomonadati</taxon>
        <taxon>Pseudomonadota</taxon>
        <taxon>Betaproteobacteria</taxon>
        <taxon>Burkholderiales</taxon>
        <taxon>Burkholderiaceae</taxon>
        <taxon>Paraburkholderia</taxon>
    </lineage>
</organism>
<reference evidence="2 3" key="1">
    <citation type="journal article" date="2020" name="Genes (Basel)">
        <title>Genomic Comparison of Insect Gut Symbionts from Divergent Burkholderia Subclades.</title>
        <authorList>
            <person name="Takeshita K."/>
            <person name="Kikuchi Y."/>
        </authorList>
    </citation>
    <scope>NUCLEOTIDE SEQUENCE [LARGE SCALE GENOMIC DNA]</scope>
    <source>
        <strain evidence="2 3">PGU16</strain>
    </source>
</reference>
<evidence type="ECO:0000313" key="3">
    <source>
        <dbReference type="Proteomes" id="UP000510888"/>
    </source>
</evidence>
<name>A0A7I8BIT2_9BURK</name>
<evidence type="ECO:0000256" key="1">
    <source>
        <dbReference type="SAM" id="MobiDB-lite"/>
    </source>
</evidence>
<sequence length="217" mass="22281">MNKPSERIVVFVSPAQKRAISTTAESLGISVSELMRRAVLSFGATSEQVKAASIVDRLRAPREPDALNEALQRVARASKHLRQATPAALRSPAPSGKHAPTENDTVFAASGMPQEALAPIDVAAPVGALTTPVVSVTLDGTDDDAAAQAAARVAAAKAAALASHDAAADTTQATDTRSPSSAPTLVSSKRNAASKRQQAREDDEPGIDSAEGSGHFA</sequence>
<feature type="region of interest" description="Disordered" evidence="1">
    <location>
        <begin position="158"/>
        <end position="217"/>
    </location>
</feature>
<dbReference type="RefSeq" id="WP_180722251.1">
    <property type="nucleotide sequence ID" value="NZ_AP023174.1"/>
</dbReference>
<accession>A0A7I8BIT2</accession>
<dbReference type="Proteomes" id="UP000510888">
    <property type="component" value="Chromosome 1"/>
</dbReference>
<feature type="compositionally biased region" description="Low complexity" evidence="1">
    <location>
        <begin position="158"/>
        <end position="176"/>
    </location>
</feature>
<protein>
    <submittedName>
        <fullName evidence="2">Uncharacterized protein</fullName>
    </submittedName>
</protein>
<feature type="region of interest" description="Disordered" evidence="1">
    <location>
        <begin position="78"/>
        <end position="104"/>
    </location>
</feature>
<proteinExistence type="predicted"/>
<keyword evidence="3" id="KW-1185">Reference proteome</keyword>
<feature type="compositionally biased region" description="Polar residues" evidence="1">
    <location>
        <begin position="177"/>
        <end position="196"/>
    </location>
</feature>
<dbReference type="KEGG" id="plad:PPGU16_13460"/>